<evidence type="ECO:0000256" key="3">
    <source>
        <dbReference type="ARBA" id="ARBA00023157"/>
    </source>
</evidence>
<evidence type="ECO:0000313" key="7">
    <source>
        <dbReference type="EMBL" id="KAG5673611.1"/>
    </source>
</evidence>
<evidence type="ECO:0000313" key="8">
    <source>
        <dbReference type="Proteomes" id="UP001107558"/>
    </source>
</evidence>
<feature type="compositionally biased region" description="Basic and acidic residues" evidence="4">
    <location>
        <begin position="847"/>
        <end position="861"/>
    </location>
</feature>
<dbReference type="GO" id="GO:0016020">
    <property type="term" value="C:membrane"/>
    <property type="evidence" value="ECO:0007669"/>
    <property type="project" value="UniProtKB-SubCell"/>
</dbReference>
<feature type="region of interest" description="Disordered" evidence="4">
    <location>
        <begin position="924"/>
        <end position="945"/>
    </location>
</feature>
<dbReference type="PANTHER" id="PTHR23278:SF2">
    <property type="entry name" value="SIDESTEP V, ISOFORM B"/>
    <property type="match status" value="1"/>
</dbReference>
<dbReference type="InterPro" id="IPR013783">
    <property type="entry name" value="Ig-like_fold"/>
</dbReference>
<keyword evidence="2 5" id="KW-0472">Membrane</keyword>
<dbReference type="EMBL" id="JADBJN010000003">
    <property type="protein sequence ID" value="KAG5673611.1"/>
    <property type="molecule type" value="Genomic_DNA"/>
</dbReference>
<dbReference type="Gene3D" id="2.60.40.10">
    <property type="entry name" value="Immunoglobulins"/>
    <property type="match status" value="4"/>
</dbReference>
<dbReference type="InterPro" id="IPR013162">
    <property type="entry name" value="CD80_C2-set"/>
</dbReference>
<dbReference type="CDD" id="cd00096">
    <property type="entry name" value="Ig"/>
    <property type="match status" value="1"/>
</dbReference>
<sequence>MVKLKNNYHHCSSTRIKNVALLLASVSFKRWIILLFLLYKLDYKDYYCYGISSESVSGNTAMLNNENGPLSEVQSATGLDVTLPCDLFPTTLSSPLGGAQDKVTLVIWYKEGNQKPIYSFDARGKSLQEAVHWKDDAVLRSKAYFYYDTIPPALKISNVKTDDAGLYRCRVDFQKTPTKNCRINLSVLVPPSHLVILNEHGSVVSNSVIGPYKEGSSVNITCMSSGGIPLPRVTWFKEHALIDDSFVEMPGGNNSVINVLHLPKVTRADLETTYTCQASNGHILPPLSNKVILDMKLPPLYIHIHGLNHPLTSGVKVHLSCSTAGARPIPQIIWMKGSQIMQGASQTQTSANGNITTSDIVYLPTPEDNGKIIACSVPVEEKSNAPSLSIKDTRTLDIKHAPIVSLSLGSNLDPKNLAKGTDVYLECRIEANPPIKKIEWYHNNKPLQPSRGIIITNQSLVLQSISKQTHGQYMCRASNAQGSVSSNDLYLDIKYPPICQYEGKVIRAALKQTLNITCDIDSNPMKNLKYKWSFNSTIDNLIELPTYSNDPELHYNMQQYEQNQPQHIDTISYKTKNNYNSIELHAHPYSHSKKYQQQQQSELPNINYKNSISQSSYVDALSSHHHHHHSQQQTQQNNNQGTYMYKVENFTSFGTISCFAENAYGNSGPCLYHIMVADLPDPIVNCTAYNTTAYTMQFSCIPGNDGGIKQSFFVEVFDGKEKIFNVSSDLPNFQLVRLPSDSRLLVRITPYNLQGMCKDFYQLRVKTMPAPLMRTASSRAVLVQITPVLGVLVGVVVTLILIAICIVIFVKIKNKNIKKTPKENDPSDGPDKGSAEPLSRNLGSHSSIDEKNDPDLIPHDNSDDEKEFERLYTPTKLNYVNRHSPNSISPSLRFSEKQYGELSLTTNPGFALYNNPTIRKYNAISSPTNANNPNSTTTTILRSKSPPNIYTRLPIGLKDYTTTSLSPTSITPKLITTSSLGISYGSQNLSPTKHNLLVTTTPFMENGDLNTTTNLADQCIHTSILPPNAIRMPLLNVNYKAEINNRINNGIITNGNAMSQLSNSSES</sequence>
<dbReference type="SMART" id="SM00408">
    <property type="entry name" value="IGc2"/>
    <property type="match status" value="3"/>
</dbReference>
<dbReference type="InterPro" id="IPR007110">
    <property type="entry name" value="Ig-like_dom"/>
</dbReference>
<proteinExistence type="predicted"/>
<dbReference type="SUPFAM" id="SSF48726">
    <property type="entry name" value="Immunoglobulin"/>
    <property type="match status" value="4"/>
</dbReference>
<dbReference type="AlphaFoldDB" id="A0A9J6BVP8"/>
<dbReference type="InterPro" id="IPR036179">
    <property type="entry name" value="Ig-like_dom_sf"/>
</dbReference>
<evidence type="ECO:0000256" key="2">
    <source>
        <dbReference type="ARBA" id="ARBA00023136"/>
    </source>
</evidence>
<gene>
    <name evidence="7" type="ORF">PVAND_003641</name>
</gene>
<dbReference type="Pfam" id="PF13927">
    <property type="entry name" value="Ig_3"/>
    <property type="match status" value="2"/>
</dbReference>
<feature type="compositionally biased region" description="Basic and acidic residues" evidence="4">
    <location>
        <begin position="820"/>
        <end position="834"/>
    </location>
</feature>
<dbReference type="SMART" id="SM00409">
    <property type="entry name" value="IG"/>
    <property type="match status" value="4"/>
</dbReference>
<dbReference type="OrthoDB" id="8825892at2759"/>
<feature type="domain" description="Ig-like" evidence="6">
    <location>
        <begin position="191"/>
        <end position="292"/>
    </location>
</feature>
<evidence type="ECO:0000259" key="6">
    <source>
        <dbReference type="PROSITE" id="PS50835"/>
    </source>
</evidence>
<comment type="subcellular location">
    <subcellularLocation>
        <location evidence="1">Membrane</location>
        <topology evidence="1">Single-pass membrane protein</topology>
    </subcellularLocation>
</comment>
<reference evidence="7" key="1">
    <citation type="submission" date="2021-03" db="EMBL/GenBank/DDBJ databases">
        <title>Chromosome level genome of the anhydrobiotic midge Polypedilum vanderplanki.</title>
        <authorList>
            <person name="Yoshida Y."/>
            <person name="Kikawada T."/>
            <person name="Gusev O."/>
        </authorList>
    </citation>
    <scope>NUCLEOTIDE SEQUENCE</scope>
    <source>
        <strain evidence="7">NIAS01</strain>
        <tissue evidence="7">Whole body or cell culture</tissue>
    </source>
</reference>
<accession>A0A9J6BVP8</accession>
<keyword evidence="5" id="KW-0812">Transmembrane</keyword>
<keyword evidence="5" id="KW-1133">Transmembrane helix</keyword>
<feature type="domain" description="Ig-like" evidence="6">
    <location>
        <begin position="78"/>
        <end position="186"/>
    </location>
</feature>
<dbReference type="InterPro" id="IPR003598">
    <property type="entry name" value="Ig_sub2"/>
</dbReference>
<feature type="region of interest" description="Disordered" evidence="4">
    <location>
        <begin position="619"/>
        <end position="638"/>
    </location>
</feature>
<feature type="transmembrane region" description="Helical" evidence="5">
    <location>
        <begin position="788"/>
        <end position="810"/>
    </location>
</feature>
<dbReference type="InterPro" id="IPR003599">
    <property type="entry name" value="Ig_sub"/>
</dbReference>
<organism evidence="7 8">
    <name type="scientific">Polypedilum vanderplanki</name>
    <name type="common">Sleeping chironomid midge</name>
    <dbReference type="NCBI Taxonomy" id="319348"/>
    <lineage>
        <taxon>Eukaryota</taxon>
        <taxon>Metazoa</taxon>
        <taxon>Ecdysozoa</taxon>
        <taxon>Arthropoda</taxon>
        <taxon>Hexapoda</taxon>
        <taxon>Insecta</taxon>
        <taxon>Pterygota</taxon>
        <taxon>Neoptera</taxon>
        <taxon>Endopterygota</taxon>
        <taxon>Diptera</taxon>
        <taxon>Nematocera</taxon>
        <taxon>Chironomoidea</taxon>
        <taxon>Chironomidae</taxon>
        <taxon>Chironominae</taxon>
        <taxon>Polypedilum</taxon>
        <taxon>Polypedilum</taxon>
    </lineage>
</organism>
<evidence type="ECO:0000256" key="1">
    <source>
        <dbReference type="ARBA" id="ARBA00004167"/>
    </source>
</evidence>
<dbReference type="PANTHER" id="PTHR23278">
    <property type="entry name" value="SIDESTEP PROTEIN"/>
    <property type="match status" value="1"/>
</dbReference>
<feature type="domain" description="Ig-like" evidence="6">
    <location>
        <begin position="402"/>
        <end position="485"/>
    </location>
</feature>
<evidence type="ECO:0000256" key="4">
    <source>
        <dbReference type="SAM" id="MobiDB-lite"/>
    </source>
</evidence>
<dbReference type="Proteomes" id="UP001107558">
    <property type="component" value="Chromosome 3"/>
</dbReference>
<keyword evidence="3" id="KW-1015">Disulfide bond</keyword>
<feature type="compositionally biased region" description="Low complexity" evidence="4">
    <location>
        <begin position="924"/>
        <end position="940"/>
    </location>
</feature>
<feature type="transmembrane region" description="Helical" evidence="5">
    <location>
        <begin position="20"/>
        <end position="39"/>
    </location>
</feature>
<feature type="region of interest" description="Disordered" evidence="4">
    <location>
        <begin position="819"/>
        <end position="865"/>
    </location>
</feature>
<keyword evidence="8" id="KW-1185">Reference proteome</keyword>
<feature type="domain" description="Ig-like" evidence="6">
    <location>
        <begin position="298"/>
        <end position="389"/>
    </location>
</feature>
<name>A0A9J6BVP8_POLVA</name>
<protein>
    <recommendedName>
        <fullName evidence="6">Ig-like domain-containing protein</fullName>
    </recommendedName>
</protein>
<evidence type="ECO:0000256" key="5">
    <source>
        <dbReference type="SAM" id="Phobius"/>
    </source>
</evidence>
<comment type="caution">
    <text evidence="7">The sequence shown here is derived from an EMBL/GenBank/DDBJ whole genome shotgun (WGS) entry which is preliminary data.</text>
</comment>
<dbReference type="PROSITE" id="PS50835">
    <property type="entry name" value="IG_LIKE"/>
    <property type="match status" value="4"/>
</dbReference>
<dbReference type="Pfam" id="PF08205">
    <property type="entry name" value="C2-set_2"/>
    <property type="match status" value="1"/>
</dbReference>